<feature type="compositionally biased region" description="Basic residues" evidence="6">
    <location>
        <begin position="132"/>
        <end position="141"/>
    </location>
</feature>
<protein>
    <recommendedName>
        <fullName evidence="2 5">Ribosome biogenesis protein NOP53</fullName>
    </recommendedName>
</protein>
<feature type="region of interest" description="Disordered" evidence="6">
    <location>
        <begin position="106"/>
        <end position="150"/>
    </location>
</feature>
<dbReference type="PANTHER" id="PTHR14211:SF7">
    <property type="entry name" value="RIBOSOME BIOGENESIS PROTEIN NOP53"/>
    <property type="match status" value="1"/>
</dbReference>
<evidence type="ECO:0000256" key="1">
    <source>
        <dbReference type="ARBA" id="ARBA00008838"/>
    </source>
</evidence>
<feature type="region of interest" description="Disordered" evidence="6">
    <location>
        <begin position="167"/>
        <end position="187"/>
    </location>
</feature>
<name>A0AAD7G3A3_MYCRO</name>
<feature type="compositionally biased region" description="Basic residues" evidence="6">
    <location>
        <begin position="30"/>
        <end position="39"/>
    </location>
</feature>
<keyword evidence="8" id="KW-1185">Reference proteome</keyword>
<gene>
    <name evidence="7" type="ORF">B0H17DRAFT_1101663</name>
</gene>
<dbReference type="GO" id="GO:0006364">
    <property type="term" value="P:rRNA processing"/>
    <property type="evidence" value="ECO:0007669"/>
    <property type="project" value="TreeGrafter"/>
</dbReference>
<feature type="compositionally biased region" description="Low complexity" evidence="6">
    <location>
        <begin position="1"/>
        <end position="10"/>
    </location>
</feature>
<feature type="compositionally biased region" description="Basic and acidic residues" evidence="6">
    <location>
        <begin position="176"/>
        <end position="187"/>
    </location>
</feature>
<proteinExistence type="inferred from homology"/>
<organism evidence="7 8">
    <name type="scientific">Mycena rosella</name>
    <name type="common">Pink bonnet</name>
    <name type="synonym">Agaricus rosellus</name>
    <dbReference type="NCBI Taxonomy" id="1033263"/>
    <lineage>
        <taxon>Eukaryota</taxon>
        <taxon>Fungi</taxon>
        <taxon>Dikarya</taxon>
        <taxon>Basidiomycota</taxon>
        <taxon>Agaricomycotina</taxon>
        <taxon>Agaricomycetes</taxon>
        <taxon>Agaricomycetidae</taxon>
        <taxon>Agaricales</taxon>
        <taxon>Marasmiineae</taxon>
        <taxon>Mycenaceae</taxon>
        <taxon>Mycena</taxon>
    </lineage>
</organism>
<evidence type="ECO:0000313" key="8">
    <source>
        <dbReference type="Proteomes" id="UP001221757"/>
    </source>
</evidence>
<dbReference type="PIRSF" id="PIRSF017302">
    <property type="entry name" value="Gltscr2"/>
    <property type="match status" value="1"/>
</dbReference>
<keyword evidence="4 5" id="KW-0539">Nucleus</keyword>
<comment type="function">
    <text evidence="5">May play a role in ribosome biogenesis.</text>
</comment>
<dbReference type="Pfam" id="PF07767">
    <property type="entry name" value="Nop53"/>
    <property type="match status" value="1"/>
</dbReference>
<evidence type="ECO:0000313" key="7">
    <source>
        <dbReference type="EMBL" id="KAJ7652210.1"/>
    </source>
</evidence>
<dbReference type="GO" id="GO:0005654">
    <property type="term" value="C:nucleoplasm"/>
    <property type="evidence" value="ECO:0007669"/>
    <property type="project" value="UniProtKB-SubCell"/>
</dbReference>
<dbReference type="GO" id="GO:0000027">
    <property type="term" value="P:ribosomal large subunit assembly"/>
    <property type="evidence" value="ECO:0007669"/>
    <property type="project" value="UniProtKB-UniRule"/>
</dbReference>
<sequence>MPATKASSGDKASKKAVRSTLGAPAQHNQPSRKGKKAWRKNVDLQEVEEGIEELRAEERATGTFLHKQQDDQLFVIDVKGDDKIRSTLPKFKSSELTSTKILAQRSAVPAVVSRTTTKKRKSPLSSEDKNRLLRIGKRQRKGPFNSVVDPTEFGAGSATFELSEAVKSSGGYDPWGPKEEAEEVKDGMETVQPKKVKVPVHGHPRDKIQVPAILEPHQGTSYNPPADAHEELLLKAYEIEEKRVEKAAKMAETKAKFQAAKLDVDEEVTLGVPSGMKVDDFVRMEEDGDAEGAEVIEKKMPPRKTKAQRNKAARILIQKRVLAEKARKKNELSIINSFKLLRRTTNKTLAAHEQAHELRRAALQEKLKRGLAGQKLGKHKVPVEEVDVQLGEDLSESLRGLKPEGNLFRDRFTSLQQRALIEPRVPVLPRRRRNRIIEYEKHAWKRFDRE</sequence>
<dbReference type="Proteomes" id="UP001221757">
    <property type="component" value="Unassembled WGS sequence"/>
</dbReference>
<comment type="similarity">
    <text evidence="1 5">Belongs to the NOP53 family.</text>
</comment>
<dbReference type="EMBL" id="JARKIE010000352">
    <property type="protein sequence ID" value="KAJ7652210.1"/>
    <property type="molecule type" value="Genomic_DNA"/>
</dbReference>
<evidence type="ECO:0000256" key="3">
    <source>
        <dbReference type="ARBA" id="ARBA00022517"/>
    </source>
</evidence>
<dbReference type="GO" id="GO:0005730">
    <property type="term" value="C:nucleolus"/>
    <property type="evidence" value="ECO:0007669"/>
    <property type="project" value="UniProtKB-SubCell"/>
</dbReference>
<dbReference type="AlphaFoldDB" id="A0AAD7G3A3"/>
<evidence type="ECO:0000256" key="4">
    <source>
        <dbReference type="ARBA" id="ARBA00023242"/>
    </source>
</evidence>
<comment type="caution">
    <text evidence="7">The sequence shown here is derived from an EMBL/GenBank/DDBJ whole genome shotgun (WGS) entry which is preliminary data.</text>
</comment>
<dbReference type="GO" id="GO:0008097">
    <property type="term" value="F:5S rRNA binding"/>
    <property type="evidence" value="ECO:0007669"/>
    <property type="project" value="TreeGrafter"/>
</dbReference>
<evidence type="ECO:0000256" key="2">
    <source>
        <dbReference type="ARBA" id="ARBA00018339"/>
    </source>
</evidence>
<evidence type="ECO:0000256" key="6">
    <source>
        <dbReference type="SAM" id="MobiDB-lite"/>
    </source>
</evidence>
<reference evidence="7" key="1">
    <citation type="submission" date="2023-03" db="EMBL/GenBank/DDBJ databases">
        <title>Massive genome expansion in bonnet fungi (Mycena s.s.) driven by repeated elements and novel gene families across ecological guilds.</title>
        <authorList>
            <consortium name="Lawrence Berkeley National Laboratory"/>
            <person name="Harder C.B."/>
            <person name="Miyauchi S."/>
            <person name="Viragh M."/>
            <person name="Kuo A."/>
            <person name="Thoen E."/>
            <person name="Andreopoulos B."/>
            <person name="Lu D."/>
            <person name="Skrede I."/>
            <person name="Drula E."/>
            <person name="Henrissat B."/>
            <person name="Morin E."/>
            <person name="Kohler A."/>
            <person name="Barry K."/>
            <person name="LaButti K."/>
            <person name="Morin E."/>
            <person name="Salamov A."/>
            <person name="Lipzen A."/>
            <person name="Mereny Z."/>
            <person name="Hegedus B."/>
            <person name="Baldrian P."/>
            <person name="Stursova M."/>
            <person name="Weitz H."/>
            <person name="Taylor A."/>
            <person name="Grigoriev I.V."/>
            <person name="Nagy L.G."/>
            <person name="Martin F."/>
            <person name="Kauserud H."/>
        </authorList>
    </citation>
    <scope>NUCLEOTIDE SEQUENCE</scope>
    <source>
        <strain evidence="7">CBHHK067</strain>
    </source>
</reference>
<accession>A0AAD7G3A3</accession>
<dbReference type="PANTHER" id="PTHR14211">
    <property type="entry name" value="GLIOMA SUPPRESSOR CANDIDATE REGION GENE 2"/>
    <property type="match status" value="1"/>
</dbReference>
<feature type="region of interest" description="Disordered" evidence="6">
    <location>
        <begin position="1"/>
        <end position="39"/>
    </location>
</feature>
<dbReference type="InterPro" id="IPR011687">
    <property type="entry name" value="Nop53/GLTSCR2"/>
</dbReference>
<comment type="subcellular location">
    <subcellularLocation>
        <location evidence="5">Nucleus</location>
        <location evidence="5">Nucleolus</location>
    </subcellularLocation>
    <subcellularLocation>
        <location evidence="5">Nucleus</location>
        <location evidence="5">Nucleoplasm</location>
    </subcellularLocation>
</comment>
<evidence type="ECO:0000256" key="5">
    <source>
        <dbReference type="PIRNR" id="PIRNR017302"/>
    </source>
</evidence>
<keyword evidence="3 5" id="KW-0690">Ribosome biogenesis</keyword>